<dbReference type="InterPro" id="IPR036249">
    <property type="entry name" value="Thioredoxin-like_sf"/>
</dbReference>
<reference evidence="3 6" key="2">
    <citation type="submission" date="2016-10" db="EMBL/GenBank/DDBJ databases">
        <title>Hydorgenophaga sp. LPB0072 isolated from gastropod.</title>
        <authorList>
            <person name="Kim E."/>
            <person name="Yi H."/>
        </authorList>
    </citation>
    <scope>NUCLEOTIDE SEQUENCE [LARGE SCALE GENOMIC DNA]</scope>
    <source>
        <strain evidence="3 6">LPB0072</strain>
    </source>
</reference>
<organism evidence="3 6">
    <name type="scientific">Hydrogenophaga crassostreae</name>
    <dbReference type="NCBI Taxonomy" id="1763535"/>
    <lineage>
        <taxon>Bacteria</taxon>
        <taxon>Pseudomonadati</taxon>
        <taxon>Pseudomonadota</taxon>
        <taxon>Betaproteobacteria</taxon>
        <taxon>Burkholderiales</taxon>
        <taxon>Comamonadaceae</taxon>
        <taxon>Hydrogenophaga</taxon>
    </lineage>
</organism>
<sequence length="270" mass="30567">MYTLYHHGSSVCAAKVRFAMAEKGLAWDGKYLDILAGDQFDPAYLKLNPKGVVPTLVHDNTVIPDSTVICEYLDMVEPSTSLHPTDPWLHAQVRYWSKAIDEDLHPACGALTFVVSHRHTIARLGKEKLAAFLSATPDMSVTSDWKAKKRMFVESGFEAPGASEALKLYDNYLKKMEAALQGHDWLVGDRFTIADIAMTPYVNRLAMMSLLGMWTNGRLPHVEQWFERIQKRPHFKPQLLDWIPEQLTADMRDNGALSWPEVAKILDIQN</sequence>
<evidence type="ECO:0000259" key="2">
    <source>
        <dbReference type="PROSITE" id="PS50405"/>
    </source>
</evidence>
<dbReference type="EMBL" id="CP017476">
    <property type="protein sequence ID" value="AOW13801.1"/>
    <property type="molecule type" value="Genomic_DNA"/>
</dbReference>
<dbReference type="InterPro" id="IPR036282">
    <property type="entry name" value="Glutathione-S-Trfase_C_sf"/>
</dbReference>
<dbReference type="PROSITE" id="PS50405">
    <property type="entry name" value="GST_CTER"/>
    <property type="match status" value="1"/>
</dbReference>
<dbReference type="InterPro" id="IPR010987">
    <property type="entry name" value="Glutathione-S-Trfase_C-like"/>
</dbReference>
<keyword evidence="3" id="KW-0808">Transferase</keyword>
<accession>A0A162T845</accession>
<dbReference type="OrthoDB" id="3828095at2"/>
<dbReference type="PROSITE" id="PS50404">
    <property type="entry name" value="GST_NTER"/>
    <property type="match status" value="1"/>
</dbReference>
<keyword evidence="5" id="KW-1185">Reference proteome</keyword>
<dbReference type="Pfam" id="PF13409">
    <property type="entry name" value="GST_N_2"/>
    <property type="match status" value="1"/>
</dbReference>
<protein>
    <submittedName>
        <fullName evidence="3">Glutathione S-transferase</fullName>
    </submittedName>
</protein>
<gene>
    <name evidence="3" type="ORF">LPB072_14080</name>
    <name evidence="4" type="ORF">LPB72_01740</name>
</gene>
<dbReference type="STRING" id="1763535.LPB072_14080"/>
<evidence type="ECO:0000313" key="6">
    <source>
        <dbReference type="Proteomes" id="UP000185680"/>
    </source>
</evidence>
<dbReference type="GO" id="GO:0016740">
    <property type="term" value="F:transferase activity"/>
    <property type="evidence" value="ECO:0007669"/>
    <property type="project" value="UniProtKB-KW"/>
</dbReference>
<dbReference type="SFLD" id="SFLDG00358">
    <property type="entry name" value="Main_(cytGST)"/>
    <property type="match status" value="1"/>
</dbReference>
<reference evidence="4 5" key="1">
    <citation type="submission" date="2016-02" db="EMBL/GenBank/DDBJ databases">
        <title>Draft genome sequence of Hydrogenophaga sp. LPB0072.</title>
        <authorList>
            <person name="Shin S.-K."/>
            <person name="Yi H."/>
        </authorList>
    </citation>
    <scope>NUCLEOTIDE SEQUENCE [LARGE SCALE GENOMIC DNA]</scope>
    <source>
        <strain evidence="4 5">LPB0072</strain>
    </source>
</reference>
<evidence type="ECO:0000313" key="3">
    <source>
        <dbReference type="EMBL" id="AOW13801.1"/>
    </source>
</evidence>
<dbReference type="EMBL" id="LVWD01000001">
    <property type="protein sequence ID" value="OAD44234.1"/>
    <property type="molecule type" value="Genomic_DNA"/>
</dbReference>
<dbReference type="Proteomes" id="UP000185680">
    <property type="component" value="Chromosome"/>
</dbReference>
<dbReference type="RefSeq" id="WP_066084654.1">
    <property type="nucleotide sequence ID" value="NZ_CP017476.1"/>
</dbReference>
<name>A0A162T845_9BURK</name>
<dbReference type="KEGG" id="hyl:LPB072_14080"/>
<dbReference type="AlphaFoldDB" id="A0A162T845"/>
<dbReference type="InterPro" id="IPR004045">
    <property type="entry name" value="Glutathione_S-Trfase_N"/>
</dbReference>
<dbReference type="SUPFAM" id="SSF47616">
    <property type="entry name" value="GST C-terminal domain-like"/>
    <property type="match status" value="1"/>
</dbReference>
<dbReference type="PANTHER" id="PTHR44051:SF8">
    <property type="entry name" value="GLUTATHIONE S-TRANSFERASE GSTA"/>
    <property type="match status" value="1"/>
</dbReference>
<dbReference type="Proteomes" id="UP000185657">
    <property type="component" value="Unassembled WGS sequence"/>
</dbReference>
<proteinExistence type="predicted"/>
<dbReference type="InterPro" id="IPR040079">
    <property type="entry name" value="Glutathione_S-Trfase"/>
</dbReference>
<dbReference type="InterPro" id="IPR004046">
    <property type="entry name" value="GST_C"/>
</dbReference>
<feature type="domain" description="GST C-terminal" evidence="2">
    <location>
        <begin position="86"/>
        <end position="251"/>
    </location>
</feature>
<dbReference type="Pfam" id="PF00043">
    <property type="entry name" value="GST_C"/>
    <property type="match status" value="1"/>
</dbReference>
<dbReference type="SUPFAM" id="SSF52833">
    <property type="entry name" value="Thioredoxin-like"/>
    <property type="match status" value="1"/>
</dbReference>
<dbReference type="PANTHER" id="PTHR44051">
    <property type="entry name" value="GLUTATHIONE S-TRANSFERASE-RELATED"/>
    <property type="match status" value="1"/>
</dbReference>
<evidence type="ECO:0000313" key="4">
    <source>
        <dbReference type="EMBL" id="OAD44234.1"/>
    </source>
</evidence>
<dbReference type="SFLD" id="SFLDS00019">
    <property type="entry name" value="Glutathione_Transferase_(cytos"/>
    <property type="match status" value="1"/>
</dbReference>
<evidence type="ECO:0000259" key="1">
    <source>
        <dbReference type="PROSITE" id="PS50404"/>
    </source>
</evidence>
<dbReference type="Gene3D" id="1.20.1050.10">
    <property type="match status" value="1"/>
</dbReference>
<feature type="domain" description="GST N-terminal" evidence="1">
    <location>
        <begin position="1"/>
        <end position="81"/>
    </location>
</feature>
<evidence type="ECO:0000313" key="5">
    <source>
        <dbReference type="Proteomes" id="UP000185657"/>
    </source>
</evidence>
<dbReference type="Gene3D" id="3.40.30.10">
    <property type="entry name" value="Glutaredoxin"/>
    <property type="match status" value="1"/>
</dbReference>